<feature type="transmembrane region" description="Helical" evidence="6">
    <location>
        <begin position="188"/>
        <end position="206"/>
    </location>
</feature>
<dbReference type="AlphaFoldDB" id="A0A8J3Q6T0"/>
<keyword evidence="5 6" id="KW-0472">Membrane</keyword>
<dbReference type="Proteomes" id="UP000612899">
    <property type="component" value="Unassembled WGS sequence"/>
</dbReference>
<feature type="transmembrane region" description="Helical" evidence="6">
    <location>
        <begin position="277"/>
        <end position="300"/>
    </location>
</feature>
<feature type="transmembrane region" description="Helical" evidence="6">
    <location>
        <begin position="409"/>
        <end position="427"/>
    </location>
</feature>
<gene>
    <name evidence="7" type="ORF">Rhe02_30910</name>
</gene>
<dbReference type="InterPro" id="IPR050367">
    <property type="entry name" value="APC_superfamily"/>
</dbReference>
<evidence type="ECO:0000256" key="2">
    <source>
        <dbReference type="ARBA" id="ARBA00022475"/>
    </source>
</evidence>
<sequence length="441" mass="45755">MSDVGDRSRLGLPAATALVLGTIIGTGVFTLPAALAPFGTISLVALVAVTVGAVALALVFARLVARDPNTGGPYVYTRDAFGEFAGFLAAWSYWISGWAGNAAIAVAWVGYVDVFIPVLDHVWSAVLTTIVGLWLPALVNLSGLRNVGGFQVVGTVLKFVPLLFIGVVGLFFIDGANFGPFNATGGSVWAAFSAAGAVLLFSYIGVESASIAAGAVRDPARNVGRATVTGTLAAAVVYFLGTIAVFGTVGTTALKDSTAPFADAMNAMFGGSLGGKLMAAAAVISGFTALVGWTLVTAEMSLAAARDRVFPAWFGLQRRDVPWLGVIVAALLASLLTIANFTEGLTATFTAIALLTGFTVTIPYLFSAAAQLYWLLREGRRPGRPFDFVVALLALAFSYWMIIGGGETTVFEGLLMLLAGVPVYVWMKARRSGAENVGGRA</sequence>
<feature type="transmembrane region" description="Helical" evidence="6">
    <location>
        <begin position="386"/>
        <end position="403"/>
    </location>
</feature>
<comment type="caution">
    <text evidence="7">The sequence shown here is derived from an EMBL/GenBank/DDBJ whole genome shotgun (WGS) entry which is preliminary data.</text>
</comment>
<evidence type="ECO:0000256" key="5">
    <source>
        <dbReference type="ARBA" id="ARBA00023136"/>
    </source>
</evidence>
<protein>
    <submittedName>
        <fullName evidence="7">Transporter</fullName>
    </submittedName>
</protein>
<evidence type="ECO:0000256" key="3">
    <source>
        <dbReference type="ARBA" id="ARBA00022692"/>
    </source>
</evidence>
<feature type="transmembrane region" description="Helical" evidence="6">
    <location>
        <begin position="347"/>
        <end position="374"/>
    </location>
</feature>
<evidence type="ECO:0000256" key="1">
    <source>
        <dbReference type="ARBA" id="ARBA00004651"/>
    </source>
</evidence>
<feature type="transmembrane region" description="Helical" evidence="6">
    <location>
        <begin position="321"/>
        <end position="341"/>
    </location>
</feature>
<feature type="transmembrane region" description="Helical" evidence="6">
    <location>
        <begin position="156"/>
        <end position="176"/>
    </location>
</feature>
<feature type="transmembrane region" description="Helical" evidence="6">
    <location>
        <begin position="226"/>
        <end position="247"/>
    </location>
</feature>
<dbReference type="Gene3D" id="1.20.1740.10">
    <property type="entry name" value="Amino acid/polyamine transporter I"/>
    <property type="match status" value="1"/>
</dbReference>
<feature type="transmembrane region" description="Helical" evidence="6">
    <location>
        <begin position="84"/>
        <end position="110"/>
    </location>
</feature>
<name>A0A8J3Q6T0_9ACTN</name>
<evidence type="ECO:0000313" key="7">
    <source>
        <dbReference type="EMBL" id="GIH05024.1"/>
    </source>
</evidence>
<proteinExistence type="predicted"/>
<dbReference type="PANTHER" id="PTHR42770:SF18">
    <property type="entry name" value="ARGININE_AGMATINE ANTIPORTER"/>
    <property type="match status" value="1"/>
</dbReference>
<dbReference type="InterPro" id="IPR002293">
    <property type="entry name" value="AA/rel_permease1"/>
</dbReference>
<dbReference type="GO" id="GO:0022857">
    <property type="term" value="F:transmembrane transporter activity"/>
    <property type="evidence" value="ECO:0007669"/>
    <property type="project" value="InterPro"/>
</dbReference>
<feature type="transmembrane region" description="Helical" evidence="6">
    <location>
        <begin position="41"/>
        <end position="64"/>
    </location>
</feature>
<keyword evidence="4 6" id="KW-1133">Transmembrane helix</keyword>
<evidence type="ECO:0000256" key="4">
    <source>
        <dbReference type="ARBA" id="ARBA00022989"/>
    </source>
</evidence>
<reference evidence="7" key="1">
    <citation type="submission" date="2021-01" db="EMBL/GenBank/DDBJ databases">
        <title>Whole genome shotgun sequence of Rhizocola hellebori NBRC 109834.</title>
        <authorList>
            <person name="Komaki H."/>
            <person name="Tamura T."/>
        </authorList>
    </citation>
    <scope>NUCLEOTIDE SEQUENCE</scope>
    <source>
        <strain evidence="7">NBRC 109834</strain>
    </source>
</reference>
<accession>A0A8J3Q6T0</accession>
<keyword evidence="3 6" id="KW-0812">Transmembrane</keyword>
<dbReference type="Pfam" id="PF13520">
    <property type="entry name" value="AA_permease_2"/>
    <property type="match status" value="1"/>
</dbReference>
<feature type="transmembrane region" description="Helical" evidence="6">
    <location>
        <begin position="122"/>
        <end position="144"/>
    </location>
</feature>
<dbReference type="PANTHER" id="PTHR42770">
    <property type="entry name" value="AMINO ACID TRANSPORTER-RELATED"/>
    <property type="match status" value="1"/>
</dbReference>
<dbReference type="EMBL" id="BONY01000016">
    <property type="protein sequence ID" value="GIH05024.1"/>
    <property type="molecule type" value="Genomic_DNA"/>
</dbReference>
<evidence type="ECO:0000313" key="8">
    <source>
        <dbReference type="Proteomes" id="UP000612899"/>
    </source>
</evidence>
<dbReference type="PIRSF" id="PIRSF006060">
    <property type="entry name" value="AA_transporter"/>
    <property type="match status" value="1"/>
</dbReference>
<dbReference type="GO" id="GO:0005886">
    <property type="term" value="C:plasma membrane"/>
    <property type="evidence" value="ECO:0007669"/>
    <property type="project" value="UniProtKB-SubCell"/>
</dbReference>
<keyword evidence="8" id="KW-1185">Reference proteome</keyword>
<keyword evidence="2" id="KW-1003">Cell membrane</keyword>
<evidence type="ECO:0000256" key="6">
    <source>
        <dbReference type="SAM" id="Phobius"/>
    </source>
</evidence>
<comment type="subcellular location">
    <subcellularLocation>
        <location evidence="1">Cell membrane</location>
        <topology evidence="1">Multi-pass membrane protein</topology>
    </subcellularLocation>
</comment>
<feature type="transmembrane region" description="Helical" evidence="6">
    <location>
        <begin position="12"/>
        <end position="35"/>
    </location>
</feature>
<organism evidence="7 8">
    <name type="scientific">Rhizocola hellebori</name>
    <dbReference type="NCBI Taxonomy" id="1392758"/>
    <lineage>
        <taxon>Bacteria</taxon>
        <taxon>Bacillati</taxon>
        <taxon>Actinomycetota</taxon>
        <taxon>Actinomycetes</taxon>
        <taxon>Micromonosporales</taxon>
        <taxon>Micromonosporaceae</taxon>
        <taxon>Rhizocola</taxon>
    </lineage>
</organism>